<comment type="caution">
    <text evidence="1">The sequence shown here is derived from an EMBL/GenBank/DDBJ whole genome shotgun (WGS) entry which is preliminary data.</text>
</comment>
<accession>A0ACB8AJM9</accession>
<protein>
    <submittedName>
        <fullName evidence="1">Uncharacterized protein</fullName>
    </submittedName>
</protein>
<sequence length="353" mass="40815">MSKNALSPEICTRVVHWTRRIDLPALCRTSKVFQREAEIKLYSTIMCANINTTYHACESIVTQPRLGPYVRLLSIYQDQRRNQREPFPYRFWQMIQIALSKMRSLEFLLIHDPVAFNSWVLSDIPRIPFQLREATLRFSWDLHLVKFLESQNKLRKLSILDGPEENAPQLEPGSLSMLQILDGPLSIASALVSDSCPLTHIQIVLDKDSRMLTFVPRLYIVASTLQALSMLNMPEEVALDAVETVASVCPNLRYFGILPLPLPSNRSNRFHRALMVMHNLQTLELDIAQWSPHPTGVLQRCLPAELRIYRPTLEYVCVWVGTNRTLWILDGDRWNFHSESGQHPQLENFWRNA</sequence>
<gene>
    <name evidence="1" type="ORF">BJ138DRAFT_639747</name>
</gene>
<keyword evidence="2" id="KW-1185">Reference proteome</keyword>
<evidence type="ECO:0000313" key="2">
    <source>
        <dbReference type="Proteomes" id="UP000790377"/>
    </source>
</evidence>
<proteinExistence type="predicted"/>
<name>A0ACB8AJM9_9AGAM</name>
<dbReference type="Proteomes" id="UP000790377">
    <property type="component" value="Unassembled WGS sequence"/>
</dbReference>
<reference evidence="1" key="1">
    <citation type="journal article" date="2021" name="New Phytol.">
        <title>Evolutionary innovations through gain and loss of genes in the ectomycorrhizal Boletales.</title>
        <authorList>
            <person name="Wu G."/>
            <person name="Miyauchi S."/>
            <person name="Morin E."/>
            <person name="Kuo A."/>
            <person name="Drula E."/>
            <person name="Varga T."/>
            <person name="Kohler A."/>
            <person name="Feng B."/>
            <person name="Cao Y."/>
            <person name="Lipzen A."/>
            <person name="Daum C."/>
            <person name="Hundley H."/>
            <person name="Pangilinan J."/>
            <person name="Johnson J."/>
            <person name="Barry K."/>
            <person name="LaButti K."/>
            <person name="Ng V."/>
            <person name="Ahrendt S."/>
            <person name="Min B."/>
            <person name="Choi I.G."/>
            <person name="Park H."/>
            <person name="Plett J.M."/>
            <person name="Magnuson J."/>
            <person name="Spatafora J.W."/>
            <person name="Nagy L.G."/>
            <person name="Henrissat B."/>
            <person name="Grigoriev I.V."/>
            <person name="Yang Z.L."/>
            <person name="Xu J."/>
            <person name="Martin F.M."/>
        </authorList>
    </citation>
    <scope>NUCLEOTIDE SEQUENCE</scope>
    <source>
        <strain evidence="1">ATCC 28755</strain>
    </source>
</reference>
<organism evidence="1 2">
    <name type="scientific">Hygrophoropsis aurantiaca</name>
    <dbReference type="NCBI Taxonomy" id="72124"/>
    <lineage>
        <taxon>Eukaryota</taxon>
        <taxon>Fungi</taxon>
        <taxon>Dikarya</taxon>
        <taxon>Basidiomycota</taxon>
        <taxon>Agaricomycotina</taxon>
        <taxon>Agaricomycetes</taxon>
        <taxon>Agaricomycetidae</taxon>
        <taxon>Boletales</taxon>
        <taxon>Coniophorineae</taxon>
        <taxon>Hygrophoropsidaceae</taxon>
        <taxon>Hygrophoropsis</taxon>
    </lineage>
</organism>
<dbReference type="EMBL" id="MU267632">
    <property type="protein sequence ID" value="KAH7913364.1"/>
    <property type="molecule type" value="Genomic_DNA"/>
</dbReference>
<evidence type="ECO:0000313" key="1">
    <source>
        <dbReference type="EMBL" id="KAH7913364.1"/>
    </source>
</evidence>